<dbReference type="InterPro" id="IPR003439">
    <property type="entry name" value="ABC_transporter-like_ATP-bd"/>
</dbReference>
<feature type="transmembrane region" description="Helical" evidence="8">
    <location>
        <begin position="140"/>
        <end position="159"/>
    </location>
</feature>
<feature type="transmembrane region" description="Helical" evidence="8">
    <location>
        <begin position="280"/>
        <end position="298"/>
    </location>
</feature>
<evidence type="ECO:0000313" key="11">
    <source>
        <dbReference type="EMBL" id="NYA69425.1"/>
    </source>
</evidence>
<dbReference type="PROSITE" id="PS50929">
    <property type="entry name" value="ABC_TM1F"/>
    <property type="match status" value="1"/>
</dbReference>
<evidence type="ECO:0000259" key="9">
    <source>
        <dbReference type="PROSITE" id="PS50893"/>
    </source>
</evidence>
<dbReference type="PANTHER" id="PTHR24221">
    <property type="entry name" value="ATP-BINDING CASSETTE SUB-FAMILY B"/>
    <property type="match status" value="1"/>
</dbReference>
<keyword evidence="6 8" id="KW-1133">Transmembrane helix</keyword>
<feature type="domain" description="ABC transmembrane type-1" evidence="10">
    <location>
        <begin position="27"/>
        <end position="310"/>
    </location>
</feature>
<gene>
    <name evidence="11" type="ORF">HZF10_00720</name>
</gene>
<dbReference type="PROSITE" id="PS50893">
    <property type="entry name" value="ABC_TRANSPORTER_2"/>
    <property type="match status" value="1"/>
</dbReference>
<dbReference type="SUPFAM" id="SSF90123">
    <property type="entry name" value="ABC transporter transmembrane region"/>
    <property type="match status" value="1"/>
</dbReference>
<evidence type="ECO:0000259" key="10">
    <source>
        <dbReference type="PROSITE" id="PS50929"/>
    </source>
</evidence>
<protein>
    <submittedName>
        <fullName evidence="11">ABC transporter ATP-binding protein</fullName>
    </submittedName>
</protein>
<keyword evidence="12" id="KW-1185">Reference proteome</keyword>
<dbReference type="PROSITE" id="PS00211">
    <property type="entry name" value="ABC_TRANSPORTER_1"/>
    <property type="match status" value="1"/>
</dbReference>
<dbReference type="FunFam" id="3.40.50.300:FF:000287">
    <property type="entry name" value="Multidrug ABC transporter ATP-binding protein"/>
    <property type="match status" value="1"/>
</dbReference>
<dbReference type="InterPro" id="IPR027417">
    <property type="entry name" value="P-loop_NTPase"/>
</dbReference>
<evidence type="ECO:0000256" key="3">
    <source>
        <dbReference type="ARBA" id="ARBA00022692"/>
    </source>
</evidence>
<evidence type="ECO:0000256" key="4">
    <source>
        <dbReference type="ARBA" id="ARBA00022741"/>
    </source>
</evidence>
<dbReference type="GO" id="GO:0005524">
    <property type="term" value="F:ATP binding"/>
    <property type="evidence" value="ECO:0007669"/>
    <property type="project" value="UniProtKB-KW"/>
</dbReference>
<dbReference type="InterPro" id="IPR039421">
    <property type="entry name" value="Type_1_exporter"/>
</dbReference>
<dbReference type="AlphaFoldDB" id="A0A7Y8Y171"/>
<accession>A0A7Y8Y171</accession>
<dbReference type="CDD" id="cd03254">
    <property type="entry name" value="ABCC_Glucan_exporter_like"/>
    <property type="match status" value="1"/>
</dbReference>
<dbReference type="GO" id="GO:0016887">
    <property type="term" value="F:ATP hydrolysis activity"/>
    <property type="evidence" value="ECO:0007669"/>
    <property type="project" value="InterPro"/>
</dbReference>
<dbReference type="PANTHER" id="PTHR24221:SF587">
    <property type="entry name" value="ABC TRANSPORTER RELATED"/>
    <property type="match status" value="1"/>
</dbReference>
<dbReference type="InterPro" id="IPR017871">
    <property type="entry name" value="ABC_transporter-like_CS"/>
</dbReference>
<dbReference type="Proteomes" id="UP000535020">
    <property type="component" value="Unassembled WGS sequence"/>
</dbReference>
<dbReference type="Gene3D" id="3.40.50.300">
    <property type="entry name" value="P-loop containing nucleotide triphosphate hydrolases"/>
    <property type="match status" value="1"/>
</dbReference>
<comment type="caution">
    <text evidence="11">The sequence shown here is derived from an EMBL/GenBank/DDBJ whole genome shotgun (WGS) entry which is preliminary data.</text>
</comment>
<evidence type="ECO:0000256" key="7">
    <source>
        <dbReference type="ARBA" id="ARBA00023136"/>
    </source>
</evidence>
<feature type="transmembrane region" description="Helical" evidence="8">
    <location>
        <begin position="243"/>
        <end position="268"/>
    </location>
</feature>
<keyword evidence="4" id="KW-0547">Nucleotide-binding</keyword>
<feature type="domain" description="ABC transporter" evidence="9">
    <location>
        <begin position="343"/>
        <end position="577"/>
    </location>
</feature>
<keyword evidence="2" id="KW-0813">Transport</keyword>
<evidence type="ECO:0000256" key="5">
    <source>
        <dbReference type="ARBA" id="ARBA00022840"/>
    </source>
</evidence>
<dbReference type="GO" id="GO:0005886">
    <property type="term" value="C:plasma membrane"/>
    <property type="evidence" value="ECO:0007669"/>
    <property type="project" value="UniProtKB-SubCell"/>
</dbReference>
<keyword evidence="5 11" id="KW-0067">ATP-binding</keyword>
<evidence type="ECO:0000256" key="2">
    <source>
        <dbReference type="ARBA" id="ARBA00022448"/>
    </source>
</evidence>
<dbReference type="SUPFAM" id="SSF52540">
    <property type="entry name" value="P-loop containing nucleoside triphosphate hydrolases"/>
    <property type="match status" value="1"/>
</dbReference>
<feature type="transmembrane region" description="Helical" evidence="8">
    <location>
        <begin position="62"/>
        <end position="86"/>
    </location>
</feature>
<dbReference type="InterPro" id="IPR003593">
    <property type="entry name" value="AAA+_ATPase"/>
</dbReference>
<evidence type="ECO:0000256" key="6">
    <source>
        <dbReference type="ARBA" id="ARBA00022989"/>
    </source>
</evidence>
<evidence type="ECO:0000313" key="12">
    <source>
        <dbReference type="Proteomes" id="UP000535020"/>
    </source>
</evidence>
<evidence type="ECO:0000256" key="8">
    <source>
        <dbReference type="SAM" id="Phobius"/>
    </source>
</evidence>
<dbReference type="RefSeq" id="WP_176004242.1">
    <property type="nucleotide sequence ID" value="NZ_JABWMI010000001.1"/>
</dbReference>
<keyword evidence="7 8" id="KW-0472">Membrane</keyword>
<dbReference type="Pfam" id="PF00005">
    <property type="entry name" value="ABC_tran"/>
    <property type="match status" value="1"/>
</dbReference>
<dbReference type="CDD" id="cd18544">
    <property type="entry name" value="ABC_6TM_TmrA_like"/>
    <property type="match status" value="1"/>
</dbReference>
<feature type="transmembrane region" description="Helical" evidence="8">
    <location>
        <begin position="21"/>
        <end position="42"/>
    </location>
</feature>
<dbReference type="SMART" id="SM00382">
    <property type="entry name" value="AAA"/>
    <property type="match status" value="1"/>
</dbReference>
<dbReference type="InterPro" id="IPR036640">
    <property type="entry name" value="ABC1_TM_sf"/>
</dbReference>
<organism evidence="11 12">
    <name type="scientific">Flavobacterium agri</name>
    <dbReference type="NCBI Taxonomy" id="2743471"/>
    <lineage>
        <taxon>Bacteria</taxon>
        <taxon>Pseudomonadati</taxon>
        <taxon>Bacteroidota</taxon>
        <taxon>Flavobacteriia</taxon>
        <taxon>Flavobacteriales</taxon>
        <taxon>Flavobacteriaceae</taxon>
        <taxon>Flavobacterium</taxon>
    </lineage>
</organism>
<feature type="transmembrane region" description="Helical" evidence="8">
    <location>
        <begin position="165"/>
        <end position="183"/>
    </location>
</feature>
<dbReference type="Pfam" id="PF00664">
    <property type="entry name" value="ABC_membrane"/>
    <property type="match status" value="1"/>
</dbReference>
<sequence length="587" mass="67020">MKAKAFDTRLFARILEYTKPYRPRFYGVIAFAVSLSVFAALRPYLLKRTVDDYVSKHDGQGLLFYIMLMGVVLLLEVFSQFYFVYWANWLGQDIVKDIRNKLFRHMMSFRMRYFDNAPVGQLVTRSVSDIEQIARIFSQGLFMIISDLMKMVAVLLFMFALNWKLSWIAVLAMPVLVYVTRIFQRKMQLAFEEVRTQVAAMNTFVQERVTGMKIVQLFNREDIEAEKFRDINDKHRKAWVKTILYNSIFFPIADIISALTLGAVVWYGGNLILDGDKTTTFGDLFTYTMFIGMLFNPLRQIADKFNEMQMGMISANRVFEILDIKEEVQQTGSIDAPDFKGDIDFTGVRFSYIDNEEVIKGIDLKVNAGETVAIVGSTGAGKSTIINLLNRFYEINEGSISIDGEDIRNYKLESLRKQIAIVLQDVFLFADTILNNITLNNPDISRDQVVSAAKRIGVHDFIMSLPGGYDYNVKERGVMLSSGQRQLIAFLRAFVSNPGILILDEATSSVDTYTEELIQRATETITSGRTSIVIAHRLATVVKADKIVVMDKGFIVEEGTHQELLGKSEGYYRNLYFSQFLVEEKSE</sequence>
<dbReference type="EMBL" id="JACBJI010000001">
    <property type="protein sequence ID" value="NYA69425.1"/>
    <property type="molecule type" value="Genomic_DNA"/>
</dbReference>
<reference evidence="11 12" key="1">
    <citation type="submission" date="2020-07" db="EMBL/GenBank/DDBJ databases">
        <authorList>
            <person name="Sun Q."/>
        </authorList>
    </citation>
    <scope>NUCLEOTIDE SEQUENCE [LARGE SCALE GENOMIC DNA]</scope>
    <source>
        <strain evidence="11 12">MAH-1</strain>
    </source>
</reference>
<comment type="subcellular location">
    <subcellularLocation>
        <location evidence="1">Cell membrane</location>
        <topology evidence="1">Multi-pass membrane protein</topology>
    </subcellularLocation>
</comment>
<proteinExistence type="predicted"/>
<dbReference type="InterPro" id="IPR011527">
    <property type="entry name" value="ABC1_TM_dom"/>
</dbReference>
<keyword evidence="3 8" id="KW-0812">Transmembrane</keyword>
<name>A0A7Y8Y171_9FLAO</name>
<evidence type="ECO:0000256" key="1">
    <source>
        <dbReference type="ARBA" id="ARBA00004651"/>
    </source>
</evidence>
<dbReference type="Gene3D" id="1.20.1560.10">
    <property type="entry name" value="ABC transporter type 1, transmembrane domain"/>
    <property type="match status" value="1"/>
</dbReference>
<dbReference type="GO" id="GO:0140359">
    <property type="term" value="F:ABC-type transporter activity"/>
    <property type="evidence" value="ECO:0007669"/>
    <property type="project" value="InterPro"/>
</dbReference>